<proteinExistence type="predicted"/>
<dbReference type="AlphaFoldDB" id="A0A2M9FWA5"/>
<name>A0A2M9FWA5_9PROT</name>
<feature type="region of interest" description="Disordered" evidence="1">
    <location>
        <begin position="219"/>
        <end position="240"/>
    </location>
</feature>
<feature type="transmembrane region" description="Helical" evidence="2">
    <location>
        <begin position="21"/>
        <end position="46"/>
    </location>
</feature>
<dbReference type="PANTHER" id="PTHR31876">
    <property type="entry name" value="COV-LIKE PROTEIN 1"/>
    <property type="match status" value="1"/>
</dbReference>
<dbReference type="PANTHER" id="PTHR31876:SF26">
    <property type="entry name" value="PROTEIN LIKE COV 2"/>
    <property type="match status" value="1"/>
</dbReference>
<sequence length="240" mass="26525">MNDKTPAGRPVKLRSPFIQRLRTYFFTGIIVVAPVAITIYLTWSFVEWVDQVVIPLIPIEYRPEAFLPFTVPGLGVILALVGLTLVGALTANLLGRTVVRLGEQIVDRMPVVRGIYNVFKQIFETLLKDTSDAFQYAALVEYPRRGLYTIGFVAGTTRGEVVRRVDKDLVSVYVPTTPNPSSGFILFIPREDVRILDMTVEQAMKYVVSVGVVVPPDPSAPTLPGFETAPGTETPERKSA</sequence>
<feature type="transmembrane region" description="Helical" evidence="2">
    <location>
        <begin position="66"/>
        <end position="94"/>
    </location>
</feature>
<organism evidence="3 4">
    <name type="scientific">Minwuia thermotolerans</name>
    <dbReference type="NCBI Taxonomy" id="2056226"/>
    <lineage>
        <taxon>Bacteria</taxon>
        <taxon>Pseudomonadati</taxon>
        <taxon>Pseudomonadota</taxon>
        <taxon>Alphaproteobacteria</taxon>
        <taxon>Minwuiales</taxon>
        <taxon>Minwuiaceae</taxon>
        <taxon>Minwuia</taxon>
    </lineage>
</organism>
<evidence type="ECO:0008006" key="5">
    <source>
        <dbReference type="Google" id="ProtNLM"/>
    </source>
</evidence>
<dbReference type="RefSeq" id="WP_109795856.1">
    <property type="nucleotide sequence ID" value="NZ_PHIG01000056.1"/>
</dbReference>
<evidence type="ECO:0000256" key="1">
    <source>
        <dbReference type="SAM" id="MobiDB-lite"/>
    </source>
</evidence>
<keyword evidence="2" id="KW-0472">Membrane</keyword>
<gene>
    <name evidence="3" type="ORF">CVT23_20800</name>
</gene>
<dbReference type="OrthoDB" id="9780267at2"/>
<evidence type="ECO:0000313" key="3">
    <source>
        <dbReference type="EMBL" id="PJK27731.1"/>
    </source>
</evidence>
<keyword evidence="2" id="KW-1133">Transmembrane helix</keyword>
<accession>A0A2M9FWA5</accession>
<dbReference type="EMBL" id="PHIG01000056">
    <property type="protein sequence ID" value="PJK27731.1"/>
    <property type="molecule type" value="Genomic_DNA"/>
</dbReference>
<keyword evidence="4" id="KW-1185">Reference proteome</keyword>
<dbReference type="Pfam" id="PF04367">
    <property type="entry name" value="DUF502"/>
    <property type="match status" value="1"/>
</dbReference>
<reference evidence="3 4" key="1">
    <citation type="submission" date="2017-11" db="EMBL/GenBank/DDBJ databases">
        <title>Draft genome sequence of Rhizobiales bacterium SY3-13.</title>
        <authorList>
            <person name="Sun C."/>
        </authorList>
    </citation>
    <scope>NUCLEOTIDE SEQUENCE [LARGE SCALE GENOMIC DNA]</scope>
    <source>
        <strain evidence="3 4">SY3-13</strain>
    </source>
</reference>
<dbReference type="InterPro" id="IPR007462">
    <property type="entry name" value="COV1-like"/>
</dbReference>
<comment type="caution">
    <text evidence="3">The sequence shown here is derived from an EMBL/GenBank/DDBJ whole genome shotgun (WGS) entry which is preliminary data.</text>
</comment>
<evidence type="ECO:0000313" key="4">
    <source>
        <dbReference type="Proteomes" id="UP000229498"/>
    </source>
</evidence>
<evidence type="ECO:0000256" key="2">
    <source>
        <dbReference type="SAM" id="Phobius"/>
    </source>
</evidence>
<protein>
    <recommendedName>
        <fullName evidence="5">DUF502 domain-containing protein</fullName>
    </recommendedName>
</protein>
<dbReference type="Proteomes" id="UP000229498">
    <property type="component" value="Unassembled WGS sequence"/>
</dbReference>
<keyword evidence="2" id="KW-0812">Transmembrane</keyword>